<evidence type="ECO:0000313" key="9">
    <source>
        <dbReference type="EMBL" id="RDC60525.1"/>
    </source>
</evidence>
<dbReference type="InterPro" id="IPR013749">
    <property type="entry name" value="PM/HMP-P_kinase-1"/>
</dbReference>
<dbReference type="GO" id="GO:0005829">
    <property type="term" value="C:cytosol"/>
    <property type="evidence" value="ECO:0007669"/>
    <property type="project" value="TreeGrafter"/>
</dbReference>
<dbReference type="OrthoDB" id="9810880at2"/>
<organism evidence="9 10">
    <name type="scientific">Alteripontixanthobacter maritimus</name>
    <dbReference type="NCBI Taxonomy" id="2161824"/>
    <lineage>
        <taxon>Bacteria</taxon>
        <taxon>Pseudomonadati</taxon>
        <taxon>Pseudomonadota</taxon>
        <taxon>Alphaproteobacteria</taxon>
        <taxon>Sphingomonadales</taxon>
        <taxon>Erythrobacteraceae</taxon>
        <taxon>Alteripontixanthobacter</taxon>
    </lineage>
</organism>
<protein>
    <recommendedName>
        <fullName evidence="2">hydroxymethylpyrimidine kinase</fullName>
        <ecNumber evidence="2">2.7.1.49</ecNumber>
    </recommendedName>
</protein>
<evidence type="ECO:0000313" key="10">
    <source>
        <dbReference type="Proteomes" id="UP000253727"/>
    </source>
</evidence>
<dbReference type="GO" id="GO:0005524">
    <property type="term" value="F:ATP binding"/>
    <property type="evidence" value="ECO:0007669"/>
    <property type="project" value="UniProtKB-KW"/>
</dbReference>
<dbReference type="GO" id="GO:0008902">
    <property type="term" value="F:hydroxymethylpyrimidine kinase activity"/>
    <property type="evidence" value="ECO:0007669"/>
    <property type="project" value="UniProtKB-EC"/>
</dbReference>
<dbReference type="SUPFAM" id="SSF53613">
    <property type="entry name" value="Ribokinase-like"/>
    <property type="match status" value="1"/>
</dbReference>
<dbReference type="Gene3D" id="3.40.1190.20">
    <property type="match status" value="1"/>
</dbReference>
<comment type="caution">
    <text evidence="9">The sequence shown here is derived from an EMBL/GenBank/DDBJ whole genome shotgun (WGS) entry which is preliminary data.</text>
</comment>
<evidence type="ECO:0000256" key="2">
    <source>
        <dbReference type="ARBA" id="ARBA00012135"/>
    </source>
</evidence>
<dbReference type="RefSeq" id="WP_115366669.1">
    <property type="nucleotide sequence ID" value="NZ_QBKA01000002.1"/>
</dbReference>
<feature type="region of interest" description="Disordered" evidence="7">
    <location>
        <begin position="1"/>
        <end position="25"/>
    </location>
</feature>
<dbReference type="UniPathway" id="UPA00060">
    <property type="reaction ID" value="UER00138"/>
</dbReference>
<dbReference type="AlphaFoldDB" id="A0A369QAH7"/>
<keyword evidence="3 9" id="KW-0808">Transferase</keyword>
<name>A0A369QAH7_9SPHN</name>
<dbReference type="InterPro" id="IPR029056">
    <property type="entry name" value="Ribokinase-like"/>
</dbReference>
<gene>
    <name evidence="9" type="primary">thiD</name>
    <name evidence="9" type="ORF">HME9302_01735</name>
</gene>
<proteinExistence type="predicted"/>
<evidence type="ECO:0000256" key="1">
    <source>
        <dbReference type="ARBA" id="ARBA00004948"/>
    </source>
</evidence>
<dbReference type="CDD" id="cd01169">
    <property type="entry name" value="HMPP_kinase"/>
    <property type="match status" value="1"/>
</dbReference>
<evidence type="ECO:0000259" key="8">
    <source>
        <dbReference type="Pfam" id="PF08543"/>
    </source>
</evidence>
<dbReference type="InterPro" id="IPR004399">
    <property type="entry name" value="HMP/HMP-P_kinase_dom"/>
</dbReference>
<keyword evidence="4" id="KW-0547">Nucleotide-binding</keyword>
<dbReference type="EMBL" id="QBKA01000002">
    <property type="protein sequence ID" value="RDC60525.1"/>
    <property type="molecule type" value="Genomic_DNA"/>
</dbReference>
<dbReference type="GO" id="GO:0009229">
    <property type="term" value="P:thiamine diphosphate biosynthetic process"/>
    <property type="evidence" value="ECO:0007669"/>
    <property type="project" value="UniProtKB-UniPathway"/>
</dbReference>
<dbReference type="Proteomes" id="UP000253727">
    <property type="component" value="Unassembled WGS sequence"/>
</dbReference>
<evidence type="ECO:0000256" key="6">
    <source>
        <dbReference type="ARBA" id="ARBA00022840"/>
    </source>
</evidence>
<evidence type="ECO:0000256" key="5">
    <source>
        <dbReference type="ARBA" id="ARBA00022777"/>
    </source>
</evidence>
<keyword evidence="10" id="KW-1185">Reference proteome</keyword>
<dbReference type="PANTHER" id="PTHR20858">
    <property type="entry name" value="PHOSPHOMETHYLPYRIMIDINE KINASE"/>
    <property type="match status" value="1"/>
</dbReference>
<evidence type="ECO:0000256" key="3">
    <source>
        <dbReference type="ARBA" id="ARBA00022679"/>
    </source>
</evidence>
<keyword evidence="6" id="KW-0067">ATP-binding</keyword>
<feature type="domain" description="Pyridoxamine kinase/Phosphomethylpyrimidine kinase" evidence="8">
    <location>
        <begin position="20"/>
        <end position="280"/>
    </location>
</feature>
<dbReference type="GO" id="GO:0008972">
    <property type="term" value="F:phosphomethylpyrimidine kinase activity"/>
    <property type="evidence" value="ECO:0007669"/>
    <property type="project" value="InterPro"/>
</dbReference>
<accession>A0A369QAH7</accession>
<keyword evidence="5 9" id="KW-0418">Kinase</keyword>
<dbReference type="EC" id="2.7.1.49" evidence="2"/>
<dbReference type="Pfam" id="PF08543">
    <property type="entry name" value="Phos_pyr_kin"/>
    <property type="match status" value="1"/>
</dbReference>
<evidence type="ECO:0000256" key="7">
    <source>
        <dbReference type="SAM" id="MobiDB-lite"/>
    </source>
</evidence>
<dbReference type="FunFam" id="3.40.1190.20:FF:000003">
    <property type="entry name" value="Phosphomethylpyrimidine kinase ThiD"/>
    <property type="match status" value="1"/>
</dbReference>
<sequence>MTDAGQPRTPPRILSIAGSDSSGGAGIQADIKTVTMLGGYAMTAITALTAQNSVGVQAIEPVSPDFVSQQITSCAGDIGIDAVKIGMLATPDVIHAVADALAALRADNAVLPIVLDPVMVATSGARLIEDDAVAAMVQRLFPLATIITPNLPELRALSDDTAPDDAHGPLALDTIAKTAGAIARKHGAHVLAKGGHAEGSEADGDRVFDLLIDPEGRWNSYNHARLETRHTHGSGCTLSSAIATFLGYTMPMEHAVRLARQFVFAAIQNAPGFGAGSGPMGHQAVRNGGG</sequence>
<reference evidence="9 10" key="1">
    <citation type="submission" date="2018-04" db="EMBL/GenBank/DDBJ databases">
        <title>Altererythrobacter sp. HME9302 genome sequencing and assembly.</title>
        <authorList>
            <person name="Kang H."/>
            <person name="Kim H."/>
            <person name="Joh K."/>
        </authorList>
    </citation>
    <scope>NUCLEOTIDE SEQUENCE [LARGE SCALE GENOMIC DNA]</scope>
    <source>
        <strain evidence="9 10">HME9302</strain>
    </source>
</reference>
<comment type="pathway">
    <text evidence="1">Cofactor biosynthesis; thiamine diphosphate biosynthesis.</text>
</comment>
<dbReference type="GO" id="GO:0009228">
    <property type="term" value="P:thiamine biosynthetic process"/>
    <property type="evidence" value="ECO:0007669"/>
    <property type="project" value="InterPro"/>
</dbReference>
<dbReference type="PANTHER" id="PTHR20858:SF17">
    <property type="entry name" value="HYDROXYMETHYLPYRIMIDINE_PHOSPHOMETHYLPYRIMIDINE KINASE THI20-RELATED"/>
    <property type="match status" value="1"/>
</dbReference>
<dbReference type="NCBIfam" id="TIGR00097">
    <property type="entry name" value="HMP-P_kinase"/>
    <property type="match status" value="1"/>
</dbReference>
<evidence type="ECO:0000256" key="4">
    <source>
        <dbReference type="ARBA" id="ARBA00022741"/>
    </source>
</evidence>